<keyword evidence="6" id="KW-0472">Membrane</keyword>
<evidence type="ECO:0000256" key="2">
    <source>
        <dbReference type="ARBA" id="ARBA00022617"/>
    </source>
</evidence>
<evidence type="ECO:0000256" key="4">
    <source>
        <dbReference type="ARBA" id="ARBA00022729"/>
    </source>
</evidence>
<evidence type="ECO:0000259" key="7">
    <source>
        <dbReference type="Pfam" id="PF03918"/>
    </source>
</evidence>
<protein>
    <recommendedName>
        <fullName evidence="6">Formate-dependent nitrite reductase complex subunit</fullName>
    </recommendedName>
</protein>
<dbReference type="PANTHER" id="PTHR47870:SF2">
    <property type="entry name" value="FORMATE-DEPENDENT NITRITE REDUCTASE COMPLEX SUBUNIT NRFF"/>
    <property type="match status" value="1"/>
</dbReference>
<keyword evidence="2 6" id="KW-0349">Heme</keyword>
<sequence>MNTAANATPVDTYQFKSEDNQVRALSIANELRCPQCQNQNLIDSNSPVAHDLRLVVFKMVDAGKSDSEIIEFMTSRYGEFVLYKPKMEPKTYLLWLGPLGLLLTAFIIGLFLIRKHSSRTNVMQSMSDDEQKELADLLSENKE</sequence>
<keyword evidence="8" id="KW-0456">Lyase</keyword>
<comment type="function">
    <text evidence="6">Possible subunit of a heme lyase.</text>
</comment>
<keyword evidence="6" id="KW-0812">Transmembrane</keyword>
<feature type="domain" description="CcmH/CycL/Ccl2/NrfF N-terminal" evidence="7">
    <location>
        <begin position="5"/>
        <end position="138"/>
    </location>
</feature>
<reference evidence="8 9" key="1">
    <citation type="submission" date="2022-01" db="EMBL/GenBank/DDBJ databases">
        <title>Whole genome-based taxonomy of the Shewanellaceae.</title>
        <authorList>
            <person name="Martin-Rodriguez A.J."/>
        </authorList>
    </citation>
    <scope>NUCLEOTIDE SEQUENCE [LARGE SCALE GENOMIC DNA]</scope>
    <source>
        <strain evidence="8 9">DSM 17177</strain>
    </source>
</reference>
<gene>
    <name evidence="8" type="primary">nrfF</name>
    <name evidence="8" type="ORF">L2764_16015</name>
</gene>
<feature type="transmembrane region" description="Helical" evidence="6">
    <location>
        <begin position="92"/>
        <end position="113"/>
    </location>
</feature>
<evidence type="ECO:0000313" key="9">
    <source>
        <dbReference type="Proteomes" id="UP001203423"/>
    </source>
</evidence>
<dbReference type="Pfam" id="PF03918">
    <property type="entry name" value="CcmH"/>
    <property type="match status" value="1"/>
</dbReference>
<keyword evidence="5 6" id="KW-0408">Iron</keyword>
<keyword evidence="6" id="KW-1133">Transmembrane helix</keyword>
<comment type="similarity">
    <text evidence="1 6">Belongs to the CcmH/CycL/Ccl2/NrfF family.</text>
</comment>
<evidence type="ECO:0000256" key="5">
    <source>
        <dbReference type="ARBA" id="ARBA00023004"/>
    </source>
</evidence>
<dbReference type="CDD" id="cd16378">
    <property type="entry name" value="CcmH_N"/>
    <property type="match status" value="1"/>
</dbReference>
<dbReference type="InterPro" id="IPR005616">
    <property type="entry name" value="CcmH/CycL/Ccl2/NrfF_N"/>
</dbReference>
<dbReference type="Proteomes" id="UP001203423">
    <property type="component" value="Unassembled WGS sequence"/>
</dbReference>
<accession>A0ABT0LEE7</accession>
<name>A0ABT0LEE7_9GAMM</name>
<proteinExistence type="inferred from homology"/>
<dbReference type="GO" id="GO:0016829">
    <property type="term" value="F:lyase activity"/>
    <property type="evidence" value="ECO:0007669"/>
    <property type="project" value="UniProtKB-KW"/>
</dbReference>
<dbReference type="Gene3D" id="1.10.8.640">
    <property type="entry name" value="Cytochrome C biogenesis protein"/>
    <property type="match status" value="1"/>
</dbReference>
<dbReference type="EMBL" id="JAKIKS010000067">
    <property type="protein sequence ID" value="MCL1125934.1"/>
    <property type="molecule type" value="Genomic_DNA"/>
</dbReference>
<dbReference type="PANTHER" id="PTHR47870">
    <property type="entry name" value="CYTOCHROME C-TYPE BIOGENESIS PROTEIN CCMH"/>
    <property type="match status" value="1"/>
</dbReference>
<dbReference type="NCBIfam" id="TIGR03147">
    <property type="entry name" value="cyt_nit_nrfF"/>
    <property type="match status" value="1"/>
</dbReference>
<comment type="caution">
    <text evidence="8">The sequence shown here is derived from an EMBL/GenBank/DDBJ whole genome shotgun (WGS) entry which is preliminary data.</text>
</comment>
<evidence type="ECO:0000256" key="6">
    <source>
        <dbReference type="RuleBase" id="RU364112"/>
    </source>
</evidence>
<organism evidence="8 9">
    <name type="scientific">Shewanella surugensis</name>
    <dbReference type="NCBI Taxonomy" id="212020"/>
    <lineage>
        <taxon>Bacteria</taxon>
        <taxon>Pseudomonadati</taxon>
        <taxon>Pseudomonadota</taxon>
        <taxon>Gammaproteobacteria</taxon>
        <taxon>Alteromonadales</taxon>
        <taxon>Shewanellaceae</taxon>
        <taxon>Shewanella</taxon>
    </lineage>
</organism>
<dbReference type="InterPro" id="IPR038297">
    <property type="entry name" value="CcmH/CycL/NrfF/Ccl2_sf"/>
</dbReference>
<evidence type="ECO:0000313" key="8">
    <source>
        <dbReference type="EMBL" id="MCL1125934.1"/>
    </source>
</evidence>
<keyword evidence="9" id="KW-1185">Reference proteome</keyword>
<keyword evidence="3 6" id="KW-0479">Metal-binding</keyword>
<evidence type="ECO:0000256" key="3">
    <source>
        <dbReference type="ARBA" id="ARBA00022723"/>
    </source>
</evidence>
<keyword evidence="4 6" id="KW-0732">Signal</keyword>
<evidence type="ECO:0000256" key="1">
    <source>
        <dbReference type="ARBA" id="ARBA00010342"/>
    </source>
</evidence>
<dbReference type="InterPro" id="IPR017565">
    <property type="entry name" value="For-dep_Cytc_NO2Rdtase_NrfF"/>
</dbReference>
<dbReference type="InterPro" id="IPR051263">
    <property type="entry name" value="C-type_cytochrome_biogenesis"/>
</dbReference>